<dbReference type="eggNOG" id="ENOG5032NXB">
    <property type="taxonomic scope" value="Bacteria"/>
</dbReference>
<dbReference type="Proteomes" id="UP000004001">
    <property type="component" value="Unassembled WGS sequence"/>
</dbReference>
<sequence>MSYYEEEINYKPILKTAKELLKKRGYIDCCSILDEGTISVVCTDYDNWNGGTYGYTIYVSLPVSQYSAYTSDRINEFESEISNTFNEVIKADNNCSFITQISPWFSPKDIDSTLIGGEIGKKELLSKIEEISNLLIKVATGGPSFNLVDGDYKKLYNWLSDKLKTLNLDNPNPYFSLWDWYHYYSPNLQRWQDRRVYINELYKPLKKIISDITIRQSGNPIVIDLTPWDRIRRTYAKIQADSSQAKIVDEFQAVGLLCREIIISLGQLVYNKDVYGAVDSQNKPIGKTDGFRMLEAYFTYKLHGTHFEEYRAYAKTTNKLANALTHERNATKKDMMLTVSATTALVNIVGILEEQYI</sequence>
<proteinExistence type="predicted"/>
<dbReference type="AlphaFoldDB" id="D1VZW0"/>
<dbReference type="RefSeq" id="WP_008124355.1">
    <property type="nucleotide sequence ID" value="NZ_ADEF01000041.1"/>
</dbReference>
<organism evidence="1 2">
    <name type="scientific">Hoylesella timonensis CRIS 5C-B1</name>
    <dbReference type="NCBI Taxonomy" id="679189"/>
    <lineage>
        <taxon>Bacteria</taxon>
        <taxon>Pseudomonadati</taxon>
        <taxon>Bacteroidota</taxon>
        <taxon>Bacteroidia</taxon>
        <taxon>Bacteroidales</taxon>
        <taxon>Prevotellaceae</taxon>
        <taxon>Hoylesella</taxon>
    </lineage>
</organism>
<accession>D1VZW0</accession>
<evidence type="ECO:0000313" key="1">
    <source>
        <dbReference type="EMBL" id="EFA97353.1"/>
    </source>
</evidence>
<keyword evidence="2" id="KW-1185">Reference proteome</keyword>
<name>D1VZW0_9BACT</name>
<evidence type="ECO:0000313" key="2">
    <source>
        <dbReference type="Proteomes" id="UP000004001"/>
    </source>
</evidence>
<reference evidence="1 2" key="1">
    <citation type="submission" date="2009-12" db="EMBL/GenBank/DDBJ databases">
        <title>Genome Sequence of Prevotella timonensis CRIS 5C-B1.</title>
        <authorList>
            <person name="Durkin A.S."/>
            <person name="Madupu R."/>
            <person name="Torralba M."/>
            <person name="Methe B."/>
            <person name="Sutton G."/>
            <person name="Strausberg R.L."/>
            <person name="Nelson K.E."/>
        </authorList>
    </citation>
    <scope>NUCLEOTIDE SEQUENCE [LARGE SCALE GENOMIC DNA]</scope>
    <source>
        <strain evidence="1 2">CRIS 5C-B1</strain>
    </source>
</reference>
<dbReference type="EMBL" id="ADEF01000041">
    <property type="protein sequence ID" value="EFA97353.1"/>
    <property type="molecule type" value="Genomic_DNA"/>
</dbReference>
<protein>
    <submittedName>
        <fullName evidence="1">Uncharacterized protein</fullName>
    </submittedName>
</protein>
<gene>
    <name evidence="1" type="ORF">HMPREF9019_2136</name>
</gene>
<comment type="caution">
    <text evidence="1">The sequence shown here is derived from an EMBL/GenBank/DDBJ whole genome shotgun (WGS) entry which is preliminary data.</text>
</comment>